<reference evidence="1" key="1">
    <citation type="submission" date="2022-07" db="EMBL/GenBank/DDBJ databases">
        <title>Taxonomy of Novel Oxalotrophic and Methylotrophic Bacteria.</title>
        <authorList>
            <person name="Sahin N."/>
            <person name="Tani A."/>
        </authorList>
    </citation>
    <scope>NUCLEOTIDE SEQUENCE</scope>
    <source>
        <strain evidence="1">Y10</strain>
    </source>
</reference>
<accession>A0ABQ5MMQ6</accession>
<protein>
    <submittedName>
        <fullName evidence="1">Outer membrane protein</fullName>
    </submittedName>
</protein>
<keyword evidence="2" id="KW-1185">Reference proteome</keyword>
<dbReference type="Gene3D" id="3.40.50.1110">
    <property type="entry name" value="SGNH hydrolase"/>
    <property type="match status" value="2"/>
</dbReference>
<dbReference type="Proteomes" id="UP001143543">
    <property type="component" value="Unassembled WGS sequence"/>
</dbReference>
<dbReference type="SUPFAM" id="SSF52266">
    <property type="entry name" value="SGNH hydrolase"/>
    <property type="match status" value="2"/>
</dbReference>
<proteinExistence type="predicted"/>
<gene>
    <name evidence="1" type="ORF">Y10_30110</name>
</gene>
<comment type="caution">
    <text evidence="1">The sequence shown here is derived from an EMBL/GenBank/DDBJ whole genome shotgun (WGS) entry which is preliminary data.</text>
</comment>
<dbReference type="InterPro" id="IPR036514">
    <property type="entry name" value="SGNH_hydro_sf"/>
</dbReference>
<dbReference type="EMBL" id="BRVO01000004">
    <property type="protein sequence ID" value="GLB50643.1"/>
    <property type="molecule type" value="Genomic_DNA"/>
</dbReference>
<name>A0ABQ5MMQ6_9FLAO</name>
<evidence type="ECO:0000313" key="1">
    <source>
        <dbReference type="EMBL" id="GLB50643.1"/>
    </source>
</evidence>
<organism evidence="1 2">
    <name type="scientific">Neptunitalea lumnitzerae</name>
    <dbReference type="NCBI Taxonomy" id="2965509"/>
    <lineage>
        <taxon>Bacteria</taxon>
        <taxon>Pseudomonadati</taxon>
        <taxon>Bacteroidota</taxon>
        <taxon>Flavobacteriia</taxon>
        <taxon>Flavobacteriales</taxon>
        <taxon>Flavobacteriaceae</taxon>
        <taxon>Neptunitalea</taxon>
    </lineage>
</organism>
<evidence type="ECO:0000313" key="2">
    <source>
        <dbReference type="Proteomes" id="UP001143543"/>
    </source>
</evidence>
<sequence>MGCSSDDAMMVDDEEEVVYTNGSADFSTFVALGNSLTAGYSDGALSLQGQEASLPYILSEQFSLVGGGEFTQPLVSDNLGGMTLGGQQILDNRLILSFASGSPAPVNVSGMPSTEVSSVLSGGFNNMGVPGAKIFHLGVEGYGNVGGLLNGTANPYFVRFASSANASIMADAMAQSPTFFSLWIGNNDILSYAIAGGAGENQAGNLDPTTYGSNDITDPNVFAAVYNGLLQILTSGGAKGVVANIPDITTIPYFTTVPYNPVPLDATTAGMLNAAFANYNAGLQQMQSYGFITMDEMNARTIVYSEGASNAMLIEDEDLTDLTAYGIPNYRLTTANDLIVLTAQNIIGTTVNEDPTLINGVSVPLSDQWVLTPQEQQMVATAQTSFNATIDALATNYGLAMVDVEGVMDMLANGGITVNGSTLTSTYATGGAFSLDGVHPSSRGYAYLANEFIAAINATYGSDLPGVNPIDYTALYLE</sequence>